<organism evidence="5 6">
    <name type="scientific">Mytilus galloprovincialis</name>
    <name type="common">Mediterranean mussel</name>
    <dbReference type="NCBI Taxonomy" id="29158"/>
    <lineage>
        <taxon>Eukaryota</taxon>
        <taxon>Metazoa</taxon>
        <taxon>Spiralia</taxon>
        <taxon>Lophotrochozoa</taxon>
        <taxon>Mollusca</taxon>
        <taxon>Bivalvia</taxon>
        <taxon>Autobranchia</taxon>
        <taxon>Pteriomorphia</taxon>
        <taxon>Mytilida</taxon>
        <taxon>Mytiloidea</taxon>
        <taxon>Mytilidae</taxon>
        <taxon>Mytilinae</taxon>
        <taxon>Mytilus</taxon>
    </lineage>
</organism>
<dbReference type="PROSITE" id="PS51419">
    <property type="entry name" value="RAB"/>
    <property type="match status" value="1"/>
</dbReference>
<dbReference type="OrthoDB" id="1724672at2759"/>
<dbReference type="Pfam" id="PF00071">
    <property type="entry name" value="Ras"/>
    <property type="match status" value="2"/>
</dbReference>
<evidence type="ECO:0000256" key="3">
    <source>
        <dbReference type="SAM" id="MobiDB-lite"/>
    </source>
</evidence>
<dbReference type="GO" id="GO:0006888">
    <property type="term" value="P:endoplasmic reticulum to Golgi vesicle-mediated transport"/>
    <property type="evidence" value="ECO:0007669"/>
    <property type="project" value="InterPro"/>
</dbReference>
<protein>
    <recommendedName>
        <fullName evidence="4">Zinc finger Sec23/Sec24-type domain-containing protein</fullName>
    </recommendedName>
</protein>
<evidence type="ECO:0000313" key="6">
    <source>
        <dbReference type="Proteomes" id="UP000596742"/>
    </source>
</evidence>
<dbReference type="PANTHER" id="PTHR24070">
    <property type="entry name" value="RAS, DI-RAS, AND RHEB FAMILY MEMBERS OF SMALL GTPASE SUPERFAMILY"/>
    <property type="match status" value="1"/>
</dbReference>
<dbReference type="SUPFAM" id="SSF82919">
    <property type="entry name" value="Zn-finger domain of Sec23/24"/>
    <property type="match status" value="1"/>
</dbReference>
<dbReference type="Gene3D" id="3.40.50.300">
    <property type="entry name" value="P-loop containing nucleotide triphosphate hydrolases"/>
    <property type="match status" value="2"/>
</dbReference>
<dbReference type="InterPro" id="IPR036465">
    <property type="entry name" value="vWFA_dom_sf"/>
</dbReference>
<sequence length="850" mass="94227">MQFGGQFVFTGKQEDEEVAEDIEDIIEEVDEQNSGGDSDEQQCILDILDTAGQEEYSALRDQYISTGDGFMIVYSINDVQSFQEAEAIYNFLLKIKDTETVPAILCGNKNDLESERKITTEEGSDLAARLGIPFLETSAKTAINVTKAFETLVKEIPGTASSYKIVINGSGGVGKSCLTLQFTSGIFMENYDPTIEDSYRKIITVKGKKKVQKSKSKPETPQASGVTSRKDQNRGILSSLWRTLSGSFRRGDRAASAPVRRQRPASMGDFPVFRGHKTKSKMKVKKADTNVLLLSMKDLEDESDIATGDPVTCEKCQAVLSCVSKITQEEDKTKWICEFCGKENTIMGLAKEEIPTKETYDYVLFVPDKIEEEEATGEEAEAKPKGPSKGYQIYCMDVSGSMDQSTEMSRVTSEWRSQRDGTSYGAEYITRLAAIKQALNRQLERLEIDQPDRKVQLIKFSSDVDIFKHDGTQHKCKCNFSNYNSLLDEGKKFAMDMTVPPISESCSTLTTKVDSMRTEGCTALGPALSIAMGIAMGTTGSEIVLCTDGAPNQGVGGGTDGSESKEHFYKKVGNKARENGIVISLLAVQGEPVELQKVSKCAEISGGTINVLNPLEMIRQLRLISQNYVVATAVSITLQLHQELEIDDSKYPKGSSRVVKEVGNATKDTDIIFKFKLKNPGKKLDVESLPFQAQIKFTFKDGKKMLRVISKSIQTTDKRLDMEEGMNVAVMGVATVQTTSDMASEGDIDRAKNILCSNNALIAKGTHGADQMEERCAYLSESKLIQEQLKNHEDLKKQKGRYRDEVSNAFSQGRSHNMERYSNSRSKGQYASKKQVKDERVKTQYYDYMA</sequence>
<dbReference type="AlphaFoldDB" id="A0A8B6H2T8"/>
<feature type="region of interest" description="Disordered" evidence="3">
    <location>
        <begin position="795"/>
        <end position="836"/>
    </location>
</feature>
<dbReference type="InterPro" id="IPR027417">
    <property type="entry name" value="P-loop_NTPase"/>
</dbReference>
<dbReference type="SMART" id="SM00175">
    <property type="entry name" value="RAB"/>
    <property type="match status" value="1"/>
</dbReference>
<dbReference type="PRINTS" id="PR00449">
    <property type="entry name" value="RASTRNSFRMNG"/>
</dbReference>
<evidence type="ECO:0000259" key="4">
    <source>
        <dbReference type="Pfam" id="PF04810"/>
    </source>
</evidence>
<dbReference type="Gene3D" id="3.40.50.410">
    <property type="entry name" value="von Willebrand factor, type A domain"/>
    <property type="match status" value="1"/>
</dbReference>
<accession>A0A8B6H2T8</accession>
<dbReference type="SUPFAM" id="SSF52540">
    <property type="entry name" value="P-loop containing nucleoside triphosphate hydrolases"/>
    <property type="match status" value="2"/>
</dbReference>
<feature type="compositionally biased region" description="Basic and acidic residues" evidence="3">
    <location>
        <begin position="795"/>
        <end position="806"/>
    </location>
</feature>
<dbReference type="Proteomes" id="UP000596742">
    <property type="component" value="Unassembled WGS sequence"/>
</dbReference>
<proteinExistence type="predicted"/>
<dbReference type="GO" id="GO:0030127">
    <property type="term" value="C:COPII vesicle coat"/>
    <property type="evidence" value="ECO:0007669"/>
    <property type="project" value="InterPro"/>
</dbReference>
<dbReference type="PROSITE" id="PS51421">
    <property type="entry name" value="RAS"/>
    <property type="match status" value="1"/>
</dbReference>
<keyword evidence="2" id="KW-0342">GTP-binding</keyword>
<dbReference type="Pfam" id="PF04810">
    <property type="entry name" value="zf-Sec23_Sec24"/>
    <property type="match status" value="1"/>
</dbReference>
<name>A0A8B6H2T8_MYTGA</name>
<dbReference type="GO" id="GO:0008270">
    <property type="term" value="F:zinc ion binding"/>
    <property type="evidence" value="ECO:0007669"/>
    <property type="project" value="InterPro"/>
</dbReference>
<evidence type="ECO:0000256" key="2">
    <source>
        <dbReference type="ARBA" id="ARBA00023134"/>
    </source>
</evidence>
<feature type="region of interest" description="Disordered" evidence="3">
    <location>
        <begin position="252"/>
        <end position="272"/>
    </location>
</feature>
<dbReference type="SMART" id="SM00173">
    <property type="entry name" value="RAS"/>
    <property type="match status" value="1"/>
</dbReference>
<dbReference type="GO" id="GO:0003924">
    <property type="term" value="F:GTPase activity"/>
    <property type="evidence" value="ECO:0007669"/>
    <property type="project" value="InterPro"/>
</dbReference>
<feature type="compositionally biased region" description="Polar residues" evidence="3">
    <location>
        <begin position="808"/>
        <end position="829"/>
    </location>
</feature>
<dbReference type="NCBIfam" id="TIGR00231">
    <property type="entry name" value="small_GTP"/>
    <property type="match status" value="1"/>
</dbReference>
<evidence type="ECO:0000256" key="1">
    <source>
        <dbReference type="ARBA" id="ARBA00022741"/>
    </source>
</evidence>
<comment type="caution">
    <text evidence="5">The sequence shown here is derived from an EMBL/GenBank/DDBJ whole genome shotgun (WGS) entry which is preliminary data.</text>
</comment>
<dbReference type="InterPro" id="IPR006895">
    <property type="entry name" value="Znf_Sec23_Sec24"/>
</dbReference>
<dbReference type="Gene3D" id="2.30.30.380">
    <property type="entry name" value="Zn-finger domain of Sec23/24"/>
    <property type="match status" value="1"/>
</dbReference>
<dbReference type="InterPro" id="IPR005225">
    <property type="entry name" value="Small_GTP-bd"/>
</dbReference>
<dbReference type="GO" id="GO:0005525">
    <property type="term" value="F:GTP binding"/>
    <property type="evidence" value="ECO:0007669"/>
    <property type="project" value="UniProtKB-KW"/>
</dbReference>
<dbReference type="InterPro" id="IPR020849">
    <property type="entry name" value="Small_GTPase_Ras-type"/>
</dbReference>
<dbReference type="EMBL" id="UYJE01009355">
    <property type="protein sequence ID" value="VDI72652.1"/>
    <property type="molecule type" value="Genomic_DNA"/>
</dbReference>
<keyword evidence="6" id="KW-1185">Reference proteome</keyword>
<feature type="domain" description="Zinc finger Sec23/Sec24-type" evidence="4">
    <location>
        <begin position="310"/>
        <end position="346"/>
    </location>
</feature>
<feature type="region of interest" description="Disordered" evidence="3">
    <location>
        <begin position="210"/>
        <end position="231"/>
    </location>
</feature>
<dbReference type="InterPro" id="IPR001806">
    <property type="entry name" value="Small_GTPase"/>
</dbReference>
<dbReference type="SUPFAM" id="SSF53300">
    <property type="entry name" value="vWA-like"/>
    <property type="match status" value="1"/>
</dbReference>
<keyword evidence="1" id="KW-0547">Nucleotide-binding</keyword>
<dbReference type="InterPro" id="IPR036174">
    <property type="entry name" value="Znf_Sec23_Sec24_sf"/>
</dbReference>
<dbReference type="GO" id="GO:0007165">
    <property type="term" value="P:signal transduction"/>
    <property type="evidence" value="ECO:0007669"/>
    <property type="project" value="InterPro"/>
</dbReference>
<reference evidence="5" key="1">
    <citation type="submission" date="2018-11" db="EMBL/GenBank/DDBJ databases">
        <authorList>
            <person name="Alioto T."/>
            <person name="Alioto T."/>
        </authorList>
    </citation>
    <scope>NUCLEOTIDE SEQUENCE</scope>
</reference>
<dbReference type="SMART" id="SM00174">
    <property type="entry name" value="RHO"/>
    <property type="match status" value="1"/>
</dbReference>
<gene>
    <name evidence="5" type="ORF">MGAL_10B066906</name>
</gene>
<dbReference type="GO" id="GO:0006886">
    <property type="term" value="P:intracellular protein transport"/>
    <property type="evidence" value="ECO:0007669"/>
    <property type="project" value="InterPro"/>
</dbReference>
<evidence type="ECO:0000313" key="5">
    <source>
        <dbReference type="EMBL" id="VDI72652.1"/>
    </source>
</evidence>